<dbReference type="GeneID" id="73470370"/>
<dbReference type="AlphaFoldDB" id="A0A8J5QDF7"/>
<proteinExistence type="predicted"/>
<accession>A0A8J5QDF7</accession>
<evidence type="ECO:0000313" key="1">
    <source>
        <dbReference type="EMBL" id="KAG7662886.1"/>
    </source>
</evidence>
<dbReference type="RefSeq" id="XP_049263119.1">
    <property type="nucleotide sequence ID" value="XM_049407439.1"/>
</dbReference>
<gene>
    <name evidence="1" type="ORF">J8A68_003570</name>
</gene>
<keyword evidence="2" id="KW-1185">Reference proteome</keyword>
<comment type="caution">
    <text evidence="1">The sequence shown here is derived from an EMBL/GenBank/DDBJ whole genome shotgun (WGS) entry which is preliminary data.</text>
</comment>
<dbReference type="Proteomes" id="UP000694255">
    <property type="component" value="Unassembled WGS sequence"/>
</dbReference>
<protein>
    <submittedName>
        <fullName evidence="1">Uncharacterized protein</fullName>
    </submittedName>
</protein>
<dbReference type="EMBL" id="JAGSYN010000159">
    <property type="protein sequence ID" value="KAG7662886.1"/>
    <property type="molecule type" value="Genomic_DNA"/>
</dbReference>
<name>A0A8J5QDF7_9ASCO</name>
<reference evidence="1 2" key="1">
    <citation type="journal article" date="2021" name="DNA Res.">
        <title>Genome analysis of Candida subhashii reveals its hybrid nature and dual mitochondrial genome conformations.</title>
        <authorList>
            <person name="Mixao V."/>
            <person name="Hegedusova E."/>
            <person name="Saus E."/>
            <person name="Pryszcz L.P."/>
            <person name="Cillingova A."/>
            <person name="Nosek J."/>
            <person name="Gabaldon T."/>
        </authorList>
    </citation>
    <scope>NUCLEOTIDE SEQUENCE [LARGE SCALE GENOMIC DNA]</scope>
    <source>
        <strain evidence="1 2">CBS 10753</strain>
    </source>
</reference>
<sequence>MKRIHIVFIDWNINDNLLLSVANDDDLLYSYMNPIVNNATLYRGNQIQFNKYFNLVVLPDNDSFDDFVNKYKDVVNISKTFSEFNDDTDILLIIKDYGQPEIFFHFHQYYHSHKPKKTFLGYLVIHEVDKFLDYFKTLNYSLSNQIL</sequence>
<evidence type="ECO:0000313" key="2">
    <source>
        <dbReference type="Proteomes" id="UP000694255"/>
    </source>
</evidence>
<organism evidence="1 2">
    <name type="scientific">[Candida] subhashii</name>
    <dbReference type="NCBI Taxonomy" id="561895"/>
    <lineage>
        <taxon>Eukaryota</taxon>
        <taxon>Fungi</taxon>
        <taxon>Dikarya</taxon>
        <taxon>Ascomycota</taxon>
        <taxon>Saccharomycotina</taxon>
        <taxon>Pichiomycetes</taxon>
        <taxon>Debaryomycetaceae</taxon>
        <taxon>Spathaspora</taxon>
    </lineage>
</organism>